<organism evidence="2 3">
    <name type="scientific">Pararhodospirillum photometricum DSM 122</name>
    <dbReference type="NCBI Taxonomy" id="1150469"/>
    <lineage>
        <taxon>Bacteria</taxon>
        <taxon>Pseudomonadati</taxon>
        <taxon>Pseudomonadota</taxon>
        <taxon>Alphaproteobacteria</taxon>
        <taxon>Rhodospirillales</taxon>
        <taxon>Rhodospirillaceae</taxon>
        <taxon>Pararhodospirillum</taxon>
    </lineage>
</organism>
<dbReference type="HOGENOM" id="CLU_2864918_0_0_5"/>
<evidence type="ECO:0000256" key="1">
    <source>
        <dbReference type="SAM" id="Coils"/>
    </source>
</evidence>
<dbReference type="EMBL" id="HE663493">
    <property type="protein sequence ID" value="CCG09479.1"/>
    <property type="molecule type" value="Genomic_DNA"/>
</dbReference>
<dbReference type="Proteomes" id="UP000033220">
    <property type="component" value="Chromosome DSM 122"/>
</dbReference>
<evidence type="ECO:0000313" key="2">
    <source>
        <dbReference type="EMBL" id="CCG09479.1"/>
    </source>
</evidence>
<accession>H6SPF4</accession>
<proteinExistence type="predicted"/>
<feature type="coiled-coil region" evidence="1">
    <location>
        <begin position="1"/>
        <end position="56"/>
    </location>
</feature>
<keyword evidence="3" id="KW-1185">Reference proteome</keyword>
<dbReference type="AlphaFoldDB" id="H6SPF4"/>
<gene>
    <name evidence="2" type="ORF">RSPPHO_02853</name>
</gene>
<evidence type="ECO:0000313" key="3">
    <source>
        <dbReference type="Proteomes" id="UP000033220"/>
    </source>
</evidence>
<sequence length="64" mass="7169">MADLRAERDRLLSEVADLRARLDGAEGRARAAEIEAAELRGRLDERERLVRALEGRGWLGKLLG</sequence>
<name>H6SPF4_PARPM</name>
<protein>
    <submittedName>
        <fullName evidence="2">Uncharacterized protein</fullName>
    </submittedName>
</protein>
<dbReference type="KEGG" id="rpm:RSPPHO_02853"/>
<reference evidence="2 3" key="1">
    <citation type="submission" date="2012-02" db="EMBL/GenBank/DDBJ databases">
        <title>Shotgun genome sequence of Phaeospirillum photometricum DSM 122.</title>
        <authorList>
            <person name="Duquesne K."/>
            <person name="Sturgis J."/>
        </authorList>
    </citation>
    <scope>NUCLEOTIDE SEQUENCE [LARGE SCALE GENOMIC DNA]</scope>
    <source>
        <strain evidence="3">DSM122</strain>
    </source>
</reference>
<dbReference type="STRING" id="1150469.RSPPHO_02853"/>
<keyword evidence="1" id="KW-0175">Coiled coil</keyword>
<dbReference type="PATRIC" id="fig|1150469.3.peg.3222"/>